<protein>
    <submittedName>
        <fullName evidence="2">HNH endonuclease</fullName>
    </submittedName>
</protein>
<proteinExistence type="predicted"/>
<dbReference type="AlphaFoldDB" id="A0A328BRZ6"/>
<gene>
    <name evidence="2" type="ORF">DJ019_01835</name>
</gene>
<dbReference type="GO" id="GO:0004519">
    <property type="term" value="F:endonuclease activity"/>
    <property type="evidence" value="ECO:0007669"/>
    <property type="project" value="UniProtKB-KW"/>
</dbReference>
<dbReference type="Proteomes" id="UP000249524">
    <property type="component" value="Unassembled WGS sequence"/>
</dbReference>
<comment type="caution">
    <text evidence="2">The sequence shown here is derived from an EMBL/GenBank/DDBJ whole genome shotgun (WGS) entry which is preliminary data.</text>
</comment>
<evidence type="ECO:0000313" key="2">
    <source>
        <dbReference type="EMBL" id="RAK68776.1"/>
    </source>
</evidence>
<keyword evidence="2" id="KW-0378">Hydrolase</keyword>
<evidence type="ECO:0000313" key="3">
    <source>
        <dbReference type="Proteomes" id="UP000249524"/>
    </source>
</evidence>
<organism evidence="2 3">
    <name type="scientific">Phenylobacterium kunshanense</name>
    <dbReference type="NCBI Taxonomy" id="1445034"/>
    <lineage>
        <taxon>Bacteria</taxon>
        <taxon>Pseudomonadati</taxon>
        <taxon>Pseudomonadota</taxon>
        <taxon>Alphaproteobacteria</taxon>
        <taxon>Caulobacterales</taxon>
        <taxon>Caulobacteraceae</taxon>
        <taxon>Phenylobacterium</taxon>
    </lineage>
</organism>
<feature type="region of interest" description="Disordered" evidence="1">
    <location>
        <begin position="99"/>
        <end position="122"/>
    </location>
</feature>
<accession>A0A328BRZ6</accession>
<dbReference type="EMBL" id="QFYS01000001">
    <property type="protein sequence ID" value="RAK68776.1"/>
    <property type="molecule type" value="Genomic_DNA"/>
</dbReference>
<dbReference type="OrthoDB" id="7864830at2"/>
<feature type="compositionally biased region" description="Basic residues" evidence="1">
    <location>
        <begin position="99"/>
        <end position="115"/>
    </location>
</feature>
<dbReference type="InterPro" id="IPR003615">
    <property type="entry name" value="HNH_nuc"/>
</dbReference>
<reference evidence="2 3" key="1">
    <citation type="submission" date="2018-05" db="EMBL/GenBank/DDBJ databases">
        <authorList>
            <person name="Lanie J.A."/>
            <person name="Ng W.-L."/>
            <person name="Kazmierczak K.M."/>
            <person name="Andrzejewski T.M."/>
            <person name="Davidsen T.M."/>
            <person name="Wayne K.J."/>
            <person name="Tettelin H."/>
            <person name="Glass J.I."/>
            <person name="Rusch D."/>
            <person name="Podicherti R."/>
            <person name="Tsui H.-C.T."/>
            <person name="Winkler M.E."/>
        </authorList>
    </citation>
    <scope>NUCLEOTIDE SEQUENCE [LARGE SCALE GENOMIC DNA]</scope>
    <source>
        <strain evidence="2 3">BUT-10</strain>
    </source>
</reference>
<name>A0A328BRZ6_9CAUL</name>
<keyword evidence="3" id="KW-1185">Reference proteome</keyword>
<dbReference type="CDD" id="cd00085">
    <property type="entry name" value="HNHc"/>
    <property type="match status" value="1"/>
</dbReference>
<keyword evidence="2" id="KW-0540">Nuclease</keyword>
<sequence>MLVEPTALDRRSVPEWIGATPDTPVPARVKLRVFERYQGRCYLSGRKIGPGETWEVEHVRAIGLGGENRESNLAPALADAHKVKTRDDRAAMSKANRIRAKHLGIHPKSKARIRSRGFAPTR</sequence>
<dbReference type="Gene3D" id="1.10.30.50">
    <property type="match status" value="1"/>
</dbReference>
<evidence type="ECO:0000256" key="1">
    <source>
        <dbReference type="SAM" id="MobiDB-lite"/>
    </source>
</evidence>
<dbReference type="RefSeq" id="WP_111274268.1">
    <property type="nucleotide sequence ID" value="NZ_QFYS01000001.1"/>
</dbReference>
<keyword evidence="2" id="KW-0255">Endonuclease</keyword>